<evidence type="ECO:0000313" key="2">
    <source>
        <dbReference type="Proteomes" id="UP001164250"/>
    </source>
</evidence>
<keyword evidence="2" id="KW-1185">Reference proteome</keyword>
<name>A0ACC1AH09_9ROSI</name>
<proteinExistence type="predicted"/>
<dbReference type="Proteomes" id="UP001164250">
    <property type="component" value="Chromosome 10"/>
</dbReference>
<organism evidence="1 2">
    <name type="scientific">Pistacia atlantica</name>
    <dbReference type="NCBI Taxonomy" id="434234"/>
    <lineage>
        <taxon>Eukaryota</taxon>
        <taxon>Viridiplantae</taxon>
        <taxon>Streptophyta</taxon>
        <taxon>Embryophyta</taxon>
        <taxon>Tracheophyta</taxon>
        <taxon>Spermatophyta</taxon>
        <taxon>Magnoliopsida</taxon>
        <taxon>eudicotyledons</taxon>
        <taxon>Gunneridae</taxon>
        <taxon>Pentapetalae</taxon>
        <taxon>rosids</taxon>
        <taxon>malvids</taxon>
        <taxon>Sapindales</taxon>
        <taxon>Anacardiaceae</taxon>
        <taxon>Pistacia</taxon>
    </lineage>
</organism>
<accession>A0ACC1AH09</accession>
<dbReference type="EMBL" id="CM047906">
    <property type="protein sequence ID" value="KAJ0085635.1"/>
    <property type="molecule type" value="Genomic_DNA"/>
</dbReference>
<protein>
    <submittedName>
        <fullName evidence="1">Uncharacterized protein</fullName>
    </submittedName>
</protein>
<evidence type="ECO:0000313" key="1">
    <source>
        <dbReference type="EMBL" id="KAJ0085635.1"/>
    </source>
</evidence>
<reference evidence="2" key="1">
    <citation type="journal article" date="2023" name="G3 (Bethesda)">
        <title>Genome assembly and association tests identify interacting loci associated with vigor, precocity, and sex in interspecific pistachio rootstocks.</title>
        <authorList>
            <person name="Palmer W."/>
            <person name="Jacygrad E."/>
            <person name="Sagayaradj S."/>
            <person name="Cavanaugh K."/>
            <person name="Han R."/>
            <person name="Bertier L."/>
            <person name="Beede B."/>
            <person name="Kafkas S."/>
            <person name="Golino D."/>
            <person name="Preece J."/>
            <person name="Michelmore R."/>
        </authorList>
    </citation>
    <scope>NUCLEOTIDE SEQUENCE [LARGE SCALE GENOMIC DNA]</scope>
</reference>
<gene>
    <name evidence="1" type="ORF">Patl1_07208</name>
</gene>
<comment type="caution">
    <text evidence="1">The sequence shown here is derived from an EMBL/GenBank/DDBJ whole genome shotgun (WGS) entry which is preliminary data.</text>
</comment>
<sequence>MLMVTVNMSDSSSESKDEDNGPSKEECIAKFKEMLKERGVAPFSKWEKELPKIVFDPRFKFLSWPSQVNRQGGPCLNTMLRHVLRRNVRKNEQLKAAIEGFKQLLLRSIRGY</sequence>